<keyword evidence="3" id="KW-1185">Reference proteome</keyword>
<dbReference type="Proteomes" id="UP000054248">
    <property type="component" value="Unassembled WGS sequence"/>
</dbReference>
<reference evidence="2 3" key="1">
    <citation type="submission" date="2014-04" db="EMBL/GenBank/DDBJ databases">
        <authorList>
            <consortium name="DOE Joint Genome Institute"/>
            <person name="Kuo A."/>
            <person name="Girlanda M."/>
            <person name="Perotto S."/>
            <person name="Kohler A."/>
            <person name="Nagy L.G."/>
            <person name="Floudas D."/>
            <person name="Copeland A."/>
            <person name="Barry K.W."/>
            <person name="Cichocki N."/>
            <person name="Veneault-Fourrey C."/>
            <person name="LaButti K."/>
            <person name="Lindquist E.A."/>
            <person name="Lipzen A."/>
            <person name="Lundell T."/>
            <person name="Morin E."/>
            <person name="Murat C."/>
            <person name="Sun H."/>
            <person name="Tunlid A."/>
            <person name="Henrissat B."/>
            <person name="Grigoriev I.V."/>
            <person name="Hibbett D.S."/>
            <person name="Martin F."/>
            <person name="Nordberg H.P."/>
            <person name="Cantor M.N."/>
            <person name="Hua S.X."/>
        </authorList>
    </citation>
    <scope>NUCLEOTIDE SEQUENCE [LARGE SCALE GENOMIC DNA]</scope>
    <source>
        <strain evidence="2 3">MUT 4182</strain>
    </source>
</reference>
<evidence type="ECO:0000313" key="2">
    <source>
        <dbReference type="EMBL" id="KIO33378.1"/>
    </source>
</evidence>
<dbReference type="HOGENOM" id="CLU_1836607_0_0_1"/>
<keyword evidence="1" id="KW-1133">Transmembrane helix</keyword>
<gene>
    <name evidence="2" type="ORF">M407DRAFT_17925</name>
</gene>
<accession>A0A0C3LHE8</accession>
<reference evidence="3" key="2">
    <citation type="submission" date="2015-01" db="EMBL/GenBank/DDBJ databases">
        <title>Evolutionary Origins and Diversification of the Mycorrhizal Mutualists.</title>
        <authorList>
            <consortium name="DOE Joint Genome Institute"/>
            <consortium name="Mycorrhizal Genomics Consortium"/>
            <person name="Kohler A."/>
            <person name="Kuo A."/>
            <person name="Nagy L.G."/>
            <person name="Floudas D."/>
            <person name="Copeland A."/>
            <person name="Barry K.W."/>
            <person name="Cichocki N."/>
            <person name="Veneault-Fourrey C."/>
            <person name="LaButti K."/>
            <person name="Lindquist E.A."/>
            <person name="Lipzen A."/>
            <person name="Lundell T."/>
            <person name="Morin E."/>
            <person name="Murat C."/>
            <person name="Riley R."/>
            <person name="Ohm R."/>
            <person name="Sun H."/>
            <person name="Tunlid A."/>
            <person name="Henrissat B."/>
            <person name="Grigoriev I.V."/>
            <person name="Hibbett D.S."/>
            <person name="Martin F."/>
        </authorList>
    </citation>
    <scope>NUCLEOTIDE SEQUENCE [LARGE SCALE GENOMIC DNA]</scope>
    <source>
        <strain evidence="3">MUT 4182</strain>
    </source>
</reference>
<sequence>MEDHLNKPAVAAGIIILVIVAFLVRLHGAFAGVIPQSLAAWGRSFGIGVVPQAPGIHIPLAPMENDGLPVYQEHHHRLNLSVASVPYPPPAYGSHTADRTNNGPIQGNDNVGNLRGISVAVVPTIQPPPYVINPHAGHHSL</sequence>
<proteinExistence type="predicted"/>
<dbReference type="EMBL" id="KN822949">
    <property type="protein sequence ID" value="KIO33378.1"/>
    <property type="molecule type" value="Genomic_DNA"/>
</dbReference>
<evidence type="ECO:0000256" key="1">
    <source>
        <dbReference type="SAM" id="Phobius"/>
    </source>
</evidence>
<keyword evidence="1" id="KW-0812">Transmembrane</keyword>
<protein>
    <submittedName>
        <fullName evidence="2">Uncharacterized protein</fullName>
    </submittedName>
</protein>
<keyword evidence="1" id="KW-0472">Membrane</keyword>
<organism evidence="2 3">
    <name type="scientific">Tulasnella calospora MUT 4182</name>
    <dbReference type="NCBI Taxonomy" id="1051891"/>
    <lineage>
        <taxon>Eukaryota</taxon>
        <taxon>Fungi</taxon>
        <taxon>Dikarya</taxon>
        <taxon>Basidiomycota</taxon>
        <taxon>Agaricomycotina</taxon>
        <taxon>Agaricomycetes</taxon>
        <taxon>Cantharellales</taxon>
        <taxon>Tulasnellaceae</taxon>
        <taxon>Tulasnella</taxon>
    </lineage>
</organism>
<dbReference type="OrthoDB" id="3184928at2759"/>
<dbReference type="AlphaFoldDB" id="A0A0C3LHE8"/>
<feature type="transmembrane region" description="Helical" evidence="1">
    <location>
        <begin position="12"/>
        <end position="34"/>
    </location>
</feature>
<name>A0A0C3LHE8_9AGAM</name>
<evidence type="ECO:0000313" key="3">
    <source>
        <dbReference type="Proteomes" id="UP000054248"/>
    </source>
</evidence>